<dbReference type="InterPro" id="IPR011055">
    <property type="entry name" value="Dup_hybrid_motif"/>
</dbReference>
<proteinExistence type="predicted"/>
<keyword evidence="4" id="KW-0378">Hydrolase</keyword>
<dbReference type="PANTHER" id="PTHR21666">
    <property type="entry name" value="PEPTIDASE-RELATED"/>
    <property type="match status" value="1"/>
</dbReference>
<dbReference type="InterPro" id="IPR027267">
    <property type="entry name" value="AH/BAR_dom_sf"/>
</dbReference>
<evidence type="ECO:0000256" key="7">
    <source>
        <dbReference type="SAM" id="Coils"/>
    </source>
</evidence>
<keyword evidence="7" id="KW-0175">Coiled coil</keyword>
<keyword evidence="6" id="KW-0482">Metalloprotease</keyword>
<feature type="coiled-coil region" evidence="7">
    <location>
        <begin position="183"/>
        <end position="210"/>
    </location>
</feature>
<dbReference type="CDD" id="cd12797">
    <property type="entry name" value="M23_peptidase"/>
    <property type="match status" value="1"/>
</dbReference>
<feature type="domain" description="M23ase beta-sheet core" evidence="9">
    <location>
        <begin position="316"/>
        <end position="414"/>
    </location>
</feature>
<reference evidence="10 11" key="1">
    <citation type="submission" date="2024-02" db="EMBL/GenBank/DDBJ databases">
        <title>Full genome sequence of Nocardioides kribbensis.</title>
        <authorList>
            <person name="Poletto B.L."/>
            <person name="Silva G."/>
            <person name="Galante D."/>
            <person name="Campos K.R."/>
            <person name="Santos M.B.N."/>
            <person name="Sacchi C.T."/>
        </authorList>
    </citation>
    <scope>NUCLEOTIDE SEQUENCE [LARGE SCALE GENOMIC DNA]</scope>
    <source>
        <strain evidence="10 11">O4R</strain>
    </source>
</reference>
<dbReference type="InterPro" id="IPR016047">
    <property type="entry name" value="M23ase_b-sheet_dom"/>
</dbReference>
<evidence type="ECO:0000256" key="1">
    <source>
        <dbReference type="ARBA" id="ARBA00001947"/>
    </source>
</evidence>
<accession>A0ABV1P3X0</accession>
<keyword evidence="3" id="KW-0479">Metal-binding</keyword>
<evidence type="ECO:0000256" key="4">
    <source>
        <dbReference type="ARBA" id="ARBA00022801"/>
    </source>
</evidence>
<dbReference type="EMBL" id="JBEGDP010000040">
    <property type="protein sequence ID" value="MEQ7849444.1"/>
    <property type="molecule type" value="Genomic_DNA"/>
</dbReference>
<keyword evidence="8" id="KW-0732">Signal</keyword>
<feature type="signal peptide" evidence="8">
    <location>
        <begin position="1"/>
        <end position="27"/>
    </location>
</feature>
<dbReference type="RefSeq" id="WP_349805698.1">
    <property type="nucleotide sequence ID" value="NZ_JBEGDP010000040.1"/>
</dbReference>
<dbReference type="PANTHER" id="PTHR21666:SF288">
    <property type="entry name" value="CELL DIVISION PROTEIN YTFB"/>
    <property type="match status" value="1"/>
</dbReference>
<evidence type="ECO:0000256" key="2">
    <source>
        <dbReference type="ARBA" id="ARBA00022670"/>
    </source>
</evidence>
<gene>
    <name evidence="10" type="ORF">V6R90_19375</name>
</gene>
<dbReference type="SUPFAM" id="SSF51261">
    <property type="entry name" value="Duplicated hybrid motif"/>
    <property type="match status" value="1"/>
</dbReference>
<comment type="caution">
    <text evidence="10">The sequence shown here is derived from an EMBL/GenBank/DDBJ whole genome shotgun (WGS) entry which is preliminary data.</text>
</comment>
<comment type="cofactor">
    <cofactor evidence="1">
        <name>Zn(2+)</name>
        <dbReference type="ChEBI" id="CHEBI:29105"/>
    </cofactor>
</comment>
<dbReference type="Gene3D" id="1.20.1270.60">
    <property type="entry name" value="Arfaptin homology (AH) domain/BAR domain"/>
    <property type="match status" value="1"/>
</dbReference>
<organism evidence="10 11">
    <name type="scientific">Nocardioides kribbensis</name>
    <dbReference type="NCBI Taxonomy" id="305517"/>
    <lineage>
        <taxon>Bacteria</taxon>
        <taxon>Bacillati</taxon>
        <taxon>Actinomycetota</taxon>
        <taxon>Actinomycetes</taxon>
        <taxon>Propionibacteriales</taxon>
        <taxon>Nocardioidaceae</taxon>
        <taxon>Nocardioides</taxon>
    </lineage>
</organism>
<feature type="coiled-coil region" evidence="7">
    <location>
        <begin position="30"/>
        <end position="124"/>
    </location>
</feature>
<keyword evidence="11" id="KW-1185">Reference proteome</keyword>
<dbReference type="Proteomes" id="UP001482520">
    <property type="component" value="Unassembled WGS sequence"/>
</dbReference>
<evidence type="ECO:0000259" key="9">
    <source>
        <dbReference type="Pfam" id="PF01551"/>
    </source>
</evidence>
<sequence length="418" mass="45149">MRSFPSAARRRLALVLATSALATGAVAVPFAQADDDLQDQQKQVEKQIERAHDELDETSAAMRRAQGALDAAQAELDAAVAELAAVRERLDAARERDAEMAEALAKAEDRLTTAESDLAEGQQALADQRTEVTDSVNELYQQGDPQLMSLTALMNSGSLGDLTRQQQTDRVISSNQTEVYDELDAAEVLLQVREDQLSEARDDVAQQREAAAANLATMRALTAQAVAGREKVRDKVAVRLDARREASAALAKDRALLSRLRNQEARIKQQIMEAARAARGTSVSAPADGFLLPPVTGPVTSPFGMRTHPIYGYYSLHDGTDFGVACGEGMRASGDGTVISKYYSSVYGNRLYVNLGQVNGKNLTVVYNHASGYRVDVGDRVSTGEIVGYVGDTGWSTGCHLHYTVLVNGNAVDPMTWM</sequence>
<keyword evidence="2" id="KW-0645">Protease</keyword>
<keyword evidence="5" id="KW-0862">Zinc</keyword>
<protein>
    <submittedName>
        <fullName evidence="10">Peptidoglycan DD-metalloendopeptidase family protein</fullName>
    </submittedName>
</protein>
<dbReference type="SUPFAM" id="SSF57997">
    <property type="entry name" value="Tropomyosin"/>
    <property type="match status" value="1"/>
</dbReference>
<evidence type="ECO:0000256" key="3">
    <source>
        <dbReference type="ARBA" id="ARBA00022723"/>
    </source>
</evidence>
<dbReference type="Pfam" id="PF01551">
    <property type="entry name" value="Peptidase_M23"/>
    <property type="match status" value="1"/>
</dbReference>
<evidence type="ECO:0000256" key="6">
    <source>
        <dbReference type="ARBA" id="ARBA00023049"/>
    </source>
</evidence>
<evidence type="ECO:0000256" key="8">
    <source>
        <dbReference type="SAM" id="SignalP"/>
    </source>
</evidence>
<evidence type="ECO:0000313" key="10">
    <source>
        <dbReference type="EMBL" id="MEQ7849444.1"/>
    </source>
</evidence>
<dbReference type="Gene3D" id="2.70.70.10">
    <property type="entry name" value="Glucose Permease (Domain IIA)"/>
    <property type="match status" value="1"/>
</dbReference>
<evidence type="ECO:0000313" key="11">
    <source>
        <dbReference type="Proteomes" id="UP001482520"/>
    </source>
</evidence>
<feature type="chain" id="PRO_5046514119" evidence="8">
    <location>
        <begin position="28"/>
        <end position="418"/>
    </location>
</feature>
<evidence type="ECO:0000256" key="5">
    <source>
        <dbReference type="ARBA" id="ARBA00022833"/>
    </source>
</evidence>
<dbReference type="InterPro" id="IPR050570">
    <property type="entry name" value="Cell_wall_metabolism_enzyme"/>
</dbReference>
<name>A0ABV1P3X0_9ACTN</name>